<organism evidence="6 7">
    <name type="scientific">Trichoderma longibrachiatum ATCC 18648</name>
    <dbReference type="NCBI Taxonomy" id="983965"/>
    <lineage>
        <taxon>Eukaryota</taxon>
        <taxon>Fungi</taxon>
        <taxon>Dikarya</taxon>
        <taxon>Ascomycota</taxon>
        <taxon>Pezizomycotina</taxon>
        <taxon>Sordariomycetes</taxon>
        <taxon>Hypocreomycetidae</taxon>
        <taxon>Hypocreales</taxon>
        <taxon>Hypocreaceae</taxon>
        <taxon>Trichoderma</taxon>
    </lineage>
</organism>
<dbReference type="PANTHER" id="PTHR46972">
    <property type="entry name" value="MONOOXYGENASE ASQM-RELATED"/>
    <property type="match status" value="1"/>
</dbReference>
<keyword evidence="2" id="KW-0274">FAD</keyword>
<gene>
    <name evidence="6" type="ORF">M440DRAFT_1338670</name>
</gene>
<feature type="domain" description="FAD-binding" evidence="5">
    <location>
        <begin position="75"/>
        <end position="365"/>
    </location>
</feature>
<dbReference type="Pfam" id="PF01494">
    <property type="entry name" value="FAD_binding_3"/>
    <property type="match status" value="1"/>
</dbReference>
<evidence type="ECO:0000313" key="6">
    <source>
        <dbReference type="EMBL" id="PTB73926.1"/>
    </source>
</evidence>
<dbReference type="PRINTS" id="PR00420">
    <property type="entry name" value="RNGMNOXGNASE"/>
</dbReference>
<keyword evidence="3" id="KW-0560">Oxidoreductase</keyword>
<evidence type="ECO:0000259" key="5">
    <source>
        <dbReference type="Pfam" id="PF01494"/>
    </source>
</evidence>
<evidence type="ECO:0000256" key="2">
    <source>
        <dbReference type="ARBA" id="ARBA00022827"/>
    </source>
</evidence>
<dbReference type="PANTHER" id="PTHR46972:SF1">
    <property type="entry name" value="FAD DEPENDENT OXIDOREDUCTASE DOMAIN-CONTAINING PROTEIN"/>
    <property type="match status" value="1"/>
</dbReference>
<name>A0A2T4BXH3_TRILO</name>
<dbReference type="InterPro" id="IPR002938">
    <property type="entry name" value="FAD-bd"/>
</dbReference>
<keyword evidence="7" id="KW-1185">Reference proteome</keyword>
<keyword evidence="1" id="KW-0285">Flavoprotein</keyword>
<keyword evidence="4" id="KW-0503">Monooxygenase</keyword>
<dbReference type="STRING" id="983965.A0A2T4BXH3"/>
<dbReference type="GO" id="GO:0004497">
    <property type="term" value="F:monooxygenase activity"/>
    <property type="evidence" value="ECO:0007669"/>
    <property type="project" value="UniProtKB-KW"/>
</dbReference>
<reference evidence="6 7" key="1">
    <citation type="submission" date="2016-07" db="EMBL/GenBank/DDBJ databases">
        <title>Multiple horizontal gene transfer events from other fungi enriched the ability of initially mycotrophic Trichoderma (Ascomycota) to feed on dead plant biomass.</title>
        <authorList>
            <consortium name="DOE Joint Genome Institute"/>
            <person name="Aerts A."/>
            <person name="Atanasova L."/>
            <person name="Chenthamara K."/>
            <person name="Zhang J."/>
            <person name="Grujic M."/>
            <person name="Henrissat B."/>
            <person name="Kuo A."/>
            <person name="Salamov A."/>
            <person name="Lipzen A."/>
            <person name="Labutti K."/>
            <person name="Barry K."/>
            <person name="Miao Y."/>
            <person name="Rahimi M.J."/>
            <person name="Shen Q."/>
            <person name="Grigoriev I.V."/>
            <person name="Kubicek C.P."/>
            <person name="Druzhinina I.S."/>
        </authorList>
    </citation>
    <scope>NUCLEOTIDE SEQUENCE [LARGE SCALE GENOMIC DNA]</scope>
    <source>
        <strain evidence="6 7">ATCC 18648</strain>
    </source>
</reference>
<evidence type="ECO:0000256" key="3">
    <source>
        <dbReference type="ARBA" id="ARBA00023002"/>
    </source>
</evidence>
<dbReference type="EMBL" id="KZ679137">
    <property type="protein sequence ID" value="PTB73926.1"/>
    <property type="molecule type" value="Genomic_DNA"/>
</dbReference>
<dbReference type="InterPro" id="IPR036188">
    <property type="entry name" value="FAD/NAD-bd_sf"/>
</dbReference>
<proteinExistence type="predicted"/>
<accession>A0A2T4BXH3</accession>
<evidence type="ECO:0000313" key="7">
    <source>
        <dbReference type="Proteomes" id="UP000240760"/>
    </source>
</evidence>
<dbReference type="SUPFAM" id="SSF51905">
    <property type="entry name" value="FAD/NAD(P)-binding domain"/>
    <property type="match status" value="1"/>
</dbReference>
<dbReference type="Gene3D" id="3.50.50.60">
    <property type="entry name" value="FAD/NAD(P)-binding domain"/>
    <property type="match status" value="1"/>
</dbReference>
<evidence type="ECO:0000256" key="1">
    <source>
        <dbReference type="ARBA" id="ARBA00022630"/>
    </source>
</evidence>
<protein>
    <submittedName>
        <fullName evidence="6">FAD/NAD(P)-binding domain-containing protein</fullName>
    </submittedName>
</protein>
<evidence type="ECO:0000256" key="4">
    <source>
        <dbReference type="ARBA" id="ARBA00023033"/>
    </source>
</evidence>
<dbReference type="Proteomes" id="UP000240760">
    <property type="component" value="Unassembled WGS sequence"/>
</dbReference>
<sequence length="425" mass="46321">MAGDNDRVCPAHFLENKTIVVAGAGLAGSAFVVGLQKLWSPSLVRPNIIIYERDAQDVAARRETYNLSLTGYDDNGGLVALKHLGLLDEALGHAASGVDGAGAFKIWDTQWRGQVAFRRKPAPGIPSSSIRIAREDVRQVLHDSIHSSDQCIIHWESQCLSAISLTDGRLRVRVVRGNGDVSEQDCDILVVADGASSKVRQSLRPDDCLGYNGAVLRGGVASFEESLPPQLSEDWGFVISRTGVSAFVSPIDKHKILWTVGQMGDRVPPLDRGCLDQAQAVIDDSLELASHIAEPFASIVKRTDPKTVLLLNSRDKTPFRHGEIATVPAIFLGDSNHALSPFAGIGANLALADGWELASQMCKHRSLGEAVRAYDDVSVPRAAQSLRRSRRVINTAHSTGWQYYLFWCMLYVGRFVRWISSKMAG</sequence>
<dbReference type="AlphaFoldDB" id="A0A2T4BXH3"/>
<dbReference type="OrthoDB" id="655030at2759"/>
<dbReference type="GO" id="GO:0071949">
    <property type="term" value="F:FAD binding"/>
    <property type="evidence" value="ECO:0007669"/>
    <property type="project" value="InterPro"/>
</dbReference>